<comment type="caution">
    <text evidence="1">The sequence shown here is derived from an EMBL/GenBank/DDBJ whole genome shotgun (WGS) entry which is preliminary data.</text>
</comment>
<proteinExistence type="predicted"/>
<dbReference type="Proteomes" id="UP001159405">
    <property type="component" value="Unassembled WGS sequence"/>
</dbReference>
<organism evidence="1 2">
    <name type="scientific">Porites lobata</name>
    <dbReference type="NCBI Taxonomy" id="104759"/>
    <lineage>
        <taxon>Eukaryota</taxon>
        <taxon>Metazoa</taxon>
        <taxon>Cnidaria</taxon>
        <taxon>Anthozoa</taxon>
        <taxon>Hexacorallia</taxon>
        <taxon>Scleractinia</taxon>
        <taxon>Fungiina</taxon>
        <taxon>Poritidae</taxon>
        <taxon>Porites</taxon>
    </lineage>
</organism>
<reference evidence="1 2" key="1">
    <citation type="submission" date="2022-05" db="EMBL/GenBank/DDBJ databases">
        <authorList>
            <consortium name="Genoscope - CEA"/>
            <person name="William W."/>
        </authorList>
    </citation>
    <scope>NUCLEOTIDE SEQUENCE [LARGE SCALE GENOMIC DNA]</scope>
</reference>
<name>A0ABN8PKQ0_9CNID</name>
<sequence>MWPKWLRHFERYRIASGLQNKSNQEQVGTFLYAMRDCADDIVKTLSINETTASFDEVKTALNGYFAARRTTMLSLNEHGSIDEDKTPVNSWTPLFKTYTASPKIVSTELLRMNF</sequence>
<keyword evidence="2" id="KW-1185">Reference proteome</keyword>
<protein>
    <recommendedName>
        <fullName evidence="3">Gag protein</fullName>
    </recommendedName>
</protein>
<evidence type="ECO:0008006" key="3">
    <source>
        <dbReference type="Google" id="ProtNLM"/>
    </source>
</evidence>
<gene>
    <name evidence="1" type="ORF">PLOB_00044787</name>
</gene>
<evidence type="ECO:0000313" key="1">
    <source>
        <dbReference type="EMBL" id="CAH3145870.1"/>
    </source>
</evidence>
<evidence type="ECO:0000313" key="2">
    <source>
        <dbReference type="Proteomes" id="UP001159405"/>
    </source>
</evidence>
<accession>A0ABN8PKQ0</accession>
<dbReference type="EMBL" id="CALNXK010000077">
    <property type="protein sequence ID" value="CAH3145870.1"/>
    <property type="molecule type" value="Genomic_DNA"/>
</dbReference>